<organism evidence="11 12">
    <name type="scientific">Mytilus edulis</name>
    <name type="common">Blue mussel</name>
    <dbReference type="NCBI Taxonomy" id="6550"/>
    <lineage>
        <taxon>Eukaryota</taxon>
        <taxon>Metazoa</taxon>
        <taxon>Spiralia</taxon>
        <taxon>Lophotrochozoa</taxon>
        <taxon>Mollusca</taxon>
        <taxon>Bivalvia</taxon>
        <taxon>Autobranchia</taxon>
        <taxon>Pteriomorphia</taxon>
        <taxon>Mytilida</taxon>
        <taxon>Mytiloidea</taxon>
        <taxon>Mytilidae</taxon>
        <taxon>Mytilinae</taxon>
        <taxon>Mytilus</taxon>
    </lineage>
</organism>
<evidence type="ECO:0000259" key="10">
    <source>
        <dbReference type="PROSITE" id="PS50157"/>
    </source>
</evidence>
<dbReference type="AlphaFoldDB" id="A0A8S3Q8Q7"/>
<dbReference type="GO" id="GO:0000981">
    <property type="term" value="F:DNA-binding transcription factor activity, RNA polymerase II-specific"/>
    <property type="evidence" value="ECO:0007669"/>
    <property type="project" value="TreeGrafter"/>
</dbReference>
<feature type="region of interest" description="Disordered" evidence="8">
    <location>
        <begin position="1"/>
        <end position="32"/>
    </location>
</feature>
<evidence type="ECO:0000259" key="9">
    <source>
        <dbReference type="PROSITE" id="PS50097"/>
    </source>
</evidence>
<dbReference type="GO" id="GO:0005634">
    <property type="term" value="C:nucleus"/>
    <property type="evidence" value="ECO:0007669"/>
    <property type="project" value="UniProtKB-SubCell"/>
</dbReference>
<keyword evidence="6" id="KW-0539">Nucleus</keyword>
<gene>
    <name evidence="11" type="ORF">MEDL_8344</name>
</gene>
<dbReference type="Pfam" id="PF00651">
    <property type="entry name" value="BTB"/>
    <property type="match status" value="1"/>
</dbReference>
<feature type="domain" description="BTB" evidence="9">
    <location>
        <begin position="167"/>
        <end position="234"/>
    </location>
</feature>
<protein>
    <submittedName>
        <fullName evidence="11">Uncharacterized protein</fullName>
    </submittedName>
</protein>
<dbReference type="InterPro" id="IPR036236">
    <property type="entry name" value="Znf_C2H2_sf"/>
</dbReference>
<keyword evidence="5" id="KW-0862">Zinc</keyword>
<evidence type="ECO:0000313" key="12">
    <source>
        <dbReference type="Proteomes" id="UP000683360"/>
    </source>
</evidence>
<evidence type="ECO:0000256" key="8">
    <source>
        <dbReference type="SAM" id="MobiDB-lite"/>
    </source>
</evidence>
<dbReference type="InterPro" id="IPR011333">
    <property type="entry name" value="SKP1/BTB/POZ_sf"/>
</dbReference>
<feature type="compositionally biased region" description="Polar residues" evidence="8">
    <location>
        <begin position="355"/>
        <end position="376"/>
    </location>
</feature>
<keyword evidence="4 7" id="KW-0863">Zinc-finger</keyword>
<dbReference type="SUPFAM" id="SSF54695">
    <property type="entry name" value="POZ domain"/>
    <property type="match status" value="1"/>
</dbReference>
<feature type="domain" description="C2H2-type" evidence="10">
    <location>
        <begin position="708"/>
        <end position="735"/>
    </location>
</feature>
<dbReference type="InterPro" id="IPR013087">
    <property type="entry name" value="Znf_C2H2_type"/>
</dbReference>
<dbReference type="GO" id="GO:0008270">
    <property type="term" value="F:zinc ion binding"/>
    <property type="evidence" value="ECO:0007669"/>
    <property type="project" value="UniProtKB-KW"/>
</dbReference>
<dbReference type="Gene3D" id="3.30.160.60">
    <property type="entry name" value="Classic Zinc Finger"/>
    <property type="match status" value="3"/>
</dbReference>
<dbReference type="InterPro" id="IPR000210">
    <property type="entry name" value="BTB/POZ_dom"/>
</dbReference>
<dbReference type="Proteomes" id="UP000683360">
    <property type="component" value="Unassembled WGS sequence"/>
</dbReference>
<keyword evidence="2" id="KW-0479">Metal-binding</keyword>
<dbReference type="CDD" id="cd18186">
    <property type="entry name" value="BTB_POZ_ZBTB_KLHL-like"/>
    <property type="match status" value="1"/>
</dbReference>
<accession>A0A8S3Q8Q7</accession>
<dbReference type="SUPFAM" id="SSF57667">
    <property type="entry name" value="beta-beta-alpha zinc fingers"/>
    <property type="match status" value="2"/>
</dbReference>
<feature type="compositionally biased region" description="Polar residues" evidence="8">
    <location>
        <begin position="446"/>
        <end position="468"/>
    </location>
</feature>
<dbReference type="PROSITE" id="PS00028">
    <property type="entry name" value="ZINC_FINGER_C2H2_1"/>
    <property type="match status" value="4"/>
</dbReference>
<dbReference type="PROSITE" id="PS50097">
    <property type="entry name" value="BTB"/>
    <property type="match status" value="1"/>
</dbReference>
<evidence type="ECO:0000256" key="2">
    <source>
        <dbReference type="ARBA" id="ARBA00022723"/>
    </source>
</evidence>
<feature type="region of interest" description="Disordered" evidence="8">
    <location>
        <begin position="1188"/>
        <end position="1211"/>
    </location>
</feature>
<evidence type="ECO:0000313" key="11">
    <source>
        <dbReference type="EMBL" id="CAG2193073.1"/>
    </source>
</evidence>
<feature type="compositionally biased region" description="Polar residues" evidence="8">
    <location>
        <begin position="307"/>
        <end position="317"/>
    </location>
</feature>
<keyword evidence="12" id="KW-1185">Reference proteome</keyword>
<feature type="domain" description="C2H2-type" evidence="10">
    <location>
        <begin position="736"/>
        <end position="764"/>
    </location>
</feature>
<proteinExistence type="predicted"/>
<dbReference type="PANTHER" id="PTHR24394">
    <property type="entry name" value="ZINC FINGER PROTEIN"/>
    <property type="match status" value="1"/>
</dbReference>
<comment type="subcellular location">
    <subcellularLocation>
        <location evidence="1">Nucleus</location>
    </subcellularLocation>
</comment>
<name>A0A8S3Q8Q7_MYTED</name>
<feature type="compositionally biased region" description="Polar residues" evidence="8">
    <location>
        <begin position="14"/>
        <end position="32"/>
    </location>
</feature>
<dbReference type="EMBL" id="CAJPWZ010000459">
    <property type="protein sequence ID" value="CAG2193073.1"/>
    <property type="molecule type" value="Genomic_DNA"/>
</dbReference>
<dbReference type="Pfam" id="PF00096">
    <property type="entry name" value="zf-C2H2"/>
    <property type="match status" value="1"/>
</dbReference>
<feature type="compositionally biased region" description="Basic and acidic residues" evidence="8">
    <location>
        <begin position="319"/>
        <end position="332"/>
    </location>
</feature>
<dbReference type="PANTHER" id="PTHR24394:SF29">
    <property type="entry name" value="MYONEURIN"/>
    <property type="match status" value="1"/>
</dbReference>
<dbReference type="OrthoDB" id="6102811at2759"/>
<reference evidence="11" key="1">
    <citation type="submission" date="2021-03" db="EMBL/GenBank/DDBJ databases">
        <authorList>
            <person name="Bekaert M."/>
        </authorList>
    </citation>
    <scope>NUCLEOTIDE SEQUENCE</scope>
</reference>
<evidence type="ECO:0000256" key="1">
    <source>
        <dbReference type="ARBA" id="ARBA00004123"/>
    </source>
</evidence>
<dbReference type="Gene3D" id="3.30.710.10">
    <property type="entry name" value="Potassium Channel Kv1.1, Chain A"/>
    <property type="match status" value="1"/>
</dbReference>
<evidence type="ECO:0000256" key="3">
    <source>
        <dbReference type="ARBA" id="ARBA00022737"/>
    </source>
</evidence>
<evidence type="ECO:0000256" key="4">
    <source>
        <dbReference type="ARBA" id="ARBA00022771"/>
    </source>
</evidence>
<keyword evidence="3" id="KW-0677">Repeat</keyword>
<evidence type="ECO:0000256" key="7">
    <source>
        <dbReference type="PROSITE-ProRule" id="PRU00042"/>
    </source>
</evidence>
<feature type="compositionally biased region" description="Basic and acidic residues" evidence="8">
    <location>
        <begin position="290"/>
        <end position="299"/>
    </location>
</feature>
<evidence type="ECO:0000256" key="6">
    <source>
        <dbReference type="ARBA" id="ARBA00023242"/>
    </source>
</evidence>
<dbReference type="SMART" id="SM00225">
    <property type="entry name" value="BTB"/>
    <property type="match status" value="1"/>
</dbReference>
<feature type="domain" description="C2H2-type" evidence="10">
    <location>
        <begin position="765"/>
        <end position="794"/>
    </location>
</feature>
<evidence type="ECO:0000256" key="5">
    <source>
        <dbReference type="ARBA" id="ARBA00022833"/>
    </source>
</evidence>
<sequence>MPLTNIRNTDHQLPGNSFRSHGSSDMQHPLGTTNILMDERGDNLLSSFFNTHHGNDIPVSGDTSFLLGTDNSFTTNQLLMEPTTHQKISYDSVKEPNVSPVIKVNNSPVKKALNKVKQSPFKKRGNFEEGTGTVTFPKSDSKDYSHVDLPRQLMAKMFGLLKEGLFCDSVILSGNTEIRVHRLVLLAACPFILSKMSDLSQNASLKIELPQGIPLDVTSQLVHYLYDGKVTLTSDNVGHFARVANLFKLTHLLDMCKDFVIMFDISQTILMDKGEDVVAIVKNEHSSIAHTNMNKEAKTTGKKAVQKSPQIKTTQPTKKQRDDAQSTKKGTEEGTTSSVTSIPLHSYGTRRASLKGTSTPNKSQSQNTENNVPKTCSNFSSNSFTETKFKHPIHTNAAFINSNKVGNVKKTVSPTTASKINTSYNNEETINSSISSDHGLLDAGSRITSNNNMESTGSFSSEQVTNENKPSEDEEAGNIDELTDDCDEDADWKPHSKLKGKAFTKKGRAAKAFKKSYASFIKSAKPKNAAVVPEQKETYTLRPPPKKRAKEFARTEFEELEDILSRPADKGIVHTFSMEAKPPPQEPQKPKRTHRLMKASSYRASQLSAVVAQIEKKAEHLPENERHFICDICGNHYIFSKRAVTHIISVHDTDLEDVIMAMSIRKKEKVLKMCDICGYETKEPNFFYIHFHRYFRHSVPLPKGMQPFKCDICGKECFTRFQLKDHKLIHEEGTPFICETCGQGFNSRTCLTSHVFHKHSKVRNHKCTDYGCEKTFKTRTQLLVHMRSHTGEKPFQCPDCQYKSTTRGNMRLHLTNKHKHSPEIVKNIMLNLRPTQGDELMLDLENDNKNQAFTMQITTNDNQPLNFSQNIQASQETEQLVYSHAPSSQGNHSNQAYATVTSLIASSQDSQILYDPNDPNNRPVTIQHYTTEPMDSSNRPVTIQHLSAQQQSLILNNINPDHLDLLPTDQNLHSVQNNQVLVHSDNLQHHIMTHEHQNTDQSESRLSADINRITVQEARLLLHQQDHVTSPQRQNDLHHQRIQMQDNSGKNLPLVEVQELQPVYLQDQQSSMLQQYDSEPYPGDEEQDLLRNDGSLLQKNHVSNQGQIMFSSDGNQSHLSKIQITIQDRGQLEPSVHGLILSPNNNTAQSSQDNRHQVELLQTSPTKGATKMYLVDVNNISSLDVESVSASMEQGQDPNTAPSIDSSSALSQSYNDPQLLYQLYQQYNQNYQ</sequence>
<feature type="region of interest" description="Disordered" evidence="8">
    <location>
        <begin position="434"/>
        <end position="478"/>
    </location>
</feature>
<dbReference type="PROSITE" id="PS50157">
    <property type="entry name" value="ZINC_FINGER_C2H2_2"/>
    <property type="match status" value="3"/>
</dbReference>
<dbReference type="SMART" id="SM00355">
    <property type="entry name" value="ZnF_C2H2"/>
    <property type="match status" value="6"/>
</dbReference>
<comment type="caution">
    <text evidence="11">The sequence shown here is derived from an EMBL/GenBank/DDBJ whole genome shotgun (WGS) entry which is preliminary data.</text>
</comment>
<feature type="region of interest" description="Disordered" evidence="8">
    <location>
        <begin position="290"/>
        <end position="376"/>
    </location>
</feature>